<dbReference type="AlphaFoldDB" id="A0A3N7HNK6"/>
<comment type="caution">
    <text evidence="2">The sequence shown here is derived from an EMBL/GenBank/DDBJ whole genome shotgun (WGS) entry which is preliminary data.</text>
</comment>
<keyword evidence="1" id="KW-0812">Transmembrane</keyword>
<dbReference type="EMBL" id="QUSW01000005">
    <property type="protein sequence ID" value="RQP23233.1"/>
    <property type="molecule type" value="Genomic_DNA"/>
</dbReference>
<reference evidence="2 3" key="1">
    <citation type="submission" date="2018-08" db="EMBL/GenBank/DDBJ databases">
        <authorList>
            <person name="Khan S.A."/>
            <person name="Jeon C.O."/>
            <person name="Chun B.H."/>
            <person name="Jeong S.E."/>
        </authorList>
    </citation>
    <scope>NUCLEOTIDE SEQUENCE [LARGE SCALE GENOMIC DNA]</scope>
    <source>
        <strain evidence="2 3">S-16</strain>
    </source>
</reference>
<sequence length="92" mass="9875">MDFLGALWHLLNFLAPPAFIGLVASLAARLLWRRDMAGVSVLRLWAWSSGLALAAALAAVIVLGRDGKILGYSAMVLGCAVGLWWAGFGRRH</sequence>
<accession>A0A3N7HNK6</accession>
<feature type="transmembrane region" description="Helical" evidence="1">
    <location>
        <begin position="69"/>
        <end position="88"/>
    </location>
</feature>
<organism evidence="2 3">
    <name type="scientific">Piscinibacter terrae</name>
    <dbReference type="NCBI Taxonomy" id="2496871"/>
    <lineage>
        <taxon>Bacteria</taxon>
        <taxon>Pseudomonadati</taxon>
        <taxon>Pseudomonadota</taxon>
        <taxon>Betaproteobacteria</taxon>
        <taxon>Burkholderiales</taxon>
        <taxon>Sphaerotilaceae</taxon>
        <taxon>Piscinibacter</taxon>
    </lineage>
</organism>
<dbReference type="OrthoDB" id="8908883at2"/>
<keyword evidence="3" id="KW-1185">Reference proteome</keyword>
<reference evidence="2 3" key="2">
    <citation type="submission" date="2018-12" db="EMBL/GenBank/DDBJ databases">
        <title>Rhizobacter gummiphilus sp. nov., a rubber-degrading bacterium isolated from the soil of a botanical garden in Japan.</title>
        <authorList>
            <person name="Shunsuke S.S."/>
        </authorList>
    </citation>
    <scope>NUCLEOTIDE SEQUENCE [LARGE SCALE GENOMIC DNA]</scope>
    <source>
        <strain evidence="2 3">S-16</strain>
    </source>
</reference>
<evidence type="ECO:0000313" key="2">
    <source>
        <dbReference type="EMBL" id="RQP23233.1"/>
    </source>
</evidence>
<feature type="transmembrane region" description="Helical" evidence="1">
    <location>
        <begin position="6"/>
        <end position="32"/>
    </location>
</feature>
<evidence type="ECO:0000313" key="3">
    <source>
        <dbReference type="Proteomes" id="UP000267464"/>
    </source>
</evidence>
<protein>
    <submittedName>
        <fullName evidence="2">Uncharacterized protein</fullName>
    </submittedName>
</protein>
<keyword evidence="1" id="KW-1133">Transmembrane helix</keyword>
<feature type="transmembrane region" description="Helical" evidence="1">
    <location>
        <begin position="44"/>
        <end position="63"/>
    </location>
</feature>
<proteinExistence type="predicted"/>
<dbReference type="Proteomes" id="UP000267464">
    <property type="component" value="Unassembled WGS sequence"/>
</dbReference>
<gene>
    <name evidence="2" type="ORF">DZC73_19185</name>
</gene>
<evidence type="ECO:0000256" key="1">
    <source>
        <dbReference type="SAM" id="Phobius"/>
    </source>
</evidence>
<name>A0A3N7HNK6_9BURK</name>
<keyword evidence="1" id="KW-0472">Membrane</keyword>